<dbReference type="PANTHER" id="PTHR38102:SF1">
    <property type="entry name" value="PERIPLASMIC CHAPERONE SPY"/>
    <property type="match status" value="1"/>
</dbReference>
<evidence type="ECO:0000313" key="6">
    <source>
        <dbReference type="EMBL" id="SNX47474.1"/>
    </source>
</evidence>
<evidence type="ECO:0000256" key="1">
    <source>
        <dbReference type="ARBA" id="ARBA00004418"/>
    </source>
</evidence>
<dbReference type="GO" id="GO:0051082">
    <property type="term" value="F:unfolded protein binding"/>
    <property type="evidence" value="ECO:0007669"/>
    <property type="project" value="TreeGrafter"/>
</dbReference>
<dbReference type="PIRSF" id="PIRSF034445">
    <property type="entry name" value="CpxP_Spy"/>
    <property type="match status" value="1"/>
</dbReference>
<dbReference type="GO" id="GO:0030288">
    <property type="term" value="C:outer membrane-bounded periplasmic space"/>
    <property type="evidence" value="ECO:0007669"/>
    <property type="project" value="TreeGrafter"/>
</dbReference>
<organism evidence="6 7">
    <name type="scientific">Vibrio thalassae</name>
    <dbReference type="NCBI Taxonomy" id="1243014"/>
    <lineage>
        <taxon>Bacteria</taxon>
        <taxon>Pseudomonadati</taxon>
        <taxon>Pseudomonadota</taxon>
        <taxon>Gammaproteobacteria</taxon>
        <taxon>Vibrionales</taxon>
        <taxon>Vibrionaceae</taxon>
        <taxon>Vibrio</taxon>
    </lineage>
</organism>
<evidence type="ECO:0000256" key="2">
    <source>
        <dbReference type="ARBA" id="ARBA00008441"/>
    </source>
</evidence>
<evidence type="ECO:0000256" key="5">
    <source>
        <dbReference type="SAM" id="SignalP"/>
    </source>
</evidence>
<evidence type="ECO:0000256" key="3">
    <source>
        <dbReference type="ARBA" id="ARBA00022729"/>
    </source>
</evidence>
<evidence type="ECO:0000256" key="4">
    <source>
        <dbReference type="ARBA" id="ARBA00022764"/>
    </source>
</evidence>
<protein>
    <submittedName>
        <fullName evidence="6">Spheroplast protein Y</fullName>
    </submittedName>
</protein>
<name>A0A240EFL6_9VIBR</name>
<dbReference type="InterPro" id="IPR012899">
    <property type="entry name" value="LTXXQ"/>
</dbReference>
<comment type="similarity">
    <text evidence="2">Belongs to the CpxP/Spy family.</text>
</comment>
<dbReference type="Proteomes" id="UP000219336">
    <property type="component" value="Unassembled WGS sequence"/>
</dbReference>
<keyword evidence="3 5" id="KW-0732">Signal</keyword>
<dbReference type="AlphaFoldDB" id="A0A240EFL6"/>
<reference evidence="7" key="1">
    <citation type="submission" date="2016-06" db="EMBL/GenBank/DDBJ databases">
        <authorList>
            <person name="Rodrigo-Torres L."/>
            <person name="Arahal R.D."/>
            <person name="Lucena T."/>
        </authorList>
    </citation>
    <scope>NUCLEOTIDE SEQUENCE [LARGE SCALE GENOMIC DNA]</scope>
    <source>
        <strain evidence="7">CECT8203</strain>
    </source>
</reference>
<keyword evidence="4" id="KW-0574">Periplasm</keyword>
<sequence length="180" mass="20211">MNHIRVKIMKMSKKLVIAATVLPLVLGSASALAYGGGKGGHHGKGGEGMCGGFDGKRMFRELDLTDAQKDQMKELRQANRDAMHAKFSGDFATKQAEMQARQQKMQDLVLADSFDADAANALASEMVQQQTERRVQMLERQHEMLNILTPEQKVKFKELQKERMERCFSKMESRAAKHAN</sequence>
<proteinExistence type="inferred from homology"/>
<feature type="signal peptide" evidence="5">
    <location>
        <begin position="1"/>
        <end position="33"/>
    </location>
</feature>
<feature type="chain" id="PRO_5012331214" evidence="5">
    <location>
        <begin position="34"/>
        <end position="180"/>
    </location>
</feature>
<evidence type="ECO:0000313" key="7">
    <source>
        <dbReference type="Proteomes" id="UP000219336"/>
    </source>
</evidence>
<comment type="subcellular location">
    <subcellularLocation>
        <location evidence="1">Periplasm</location>
    </subcellularLocation>
</comment>
<dbReference type="CDD" id="cd09916">
    <property type="entry name" value="CpxP_like"/>
    <property type="match status" value="1"/>
</dbReference>
<dbReference type="Gene3D" id="1.20.120.1490">
    <property type="match status" value="1"/>
</dbReference>
<dbReference type="InterPro" id="IPR052211">
    <property type="entry name" value="Cpx_auxiliary_protein"/>
</dbReference>
<dbReference type="Pfam" id="PF07813">
    <property type="entry name" value="LTXXQ"/>
    <property type="match status" value="1"/>
</dbReference>
<dbReference type="PANTHER" id="PTHR38102">
    <property type="entry name" value="PERIPLASMIC CHAPERONE SPY"/>
    <property type="match status" value="1"/>
</dbReference>
<dbReference type="EMBL" id="OANU01000009">
    <property type="protein sequence ID" value="SNX47474.1"/>
    <property type="molecule type" value="Genomic_DNA"/>
</dbReference>
<keyword evidence="7" id="KW-1185">Reference proteome</keyword>
<dbReference type="NCBIfam" id="NF009391">
    <property type="entry name" value="PRK12750.1"/>
    <property type="match status" value="1"/>
</dbReference>
<accession>A0A240EFL6</accession>
<gene>
    <name evidence="6" type="primary">spy</name>
    <name evidence="6" type="ORF">VTH8203_01078</name>
</gene>